<evidence type="ECO:0000313" key="3">
    <source>
        <dbReference type="Proteomes" id="UP001183585"/>
    </source>
</evidence>
<feature type="compositionally biased region" description="Low complexity" evidence="1">
    <location>
        <begin position="141"/>
        <end position="165"/>
    </location>
</feature>
<dbReference type="RefSeq" id="WP_274993275.1">
    <property type="nucleotide sequence ID" value="NZ_JAJQQP010000004.1"/>
</dbReference>
<comment type="caution">
    <text evidence="2">The sequence shown here is derived from an EMBL/GenBank/DDBJ whole genome shotgun (WGS) entry which is preliminary data.</text>
</comment>
<reference evidence="2 3" key="1">
    <citation type="submission" date="2023-07" db="EMBL/GenBank/DDBJ databases">
        <title>Sequencing the genomes of 1000 actinobacteria strains.</title>
        <authorList>
            <person name="Klenk H.-P."/>
        </authorList>
    </citation>
    <scope>NUCLEOTIDE SEQUENCE [LARGE SCALE GENOMIC DNA]</scope>
    <source>
        <strain evidence="2 3">DSM 45554</strain>
    </source>
</reference>
<feature type="region of interest" description="Disordered" evidence="1">
    <location>
        <begin position="133"/>
        <end position="169"/>
    </location>
</feature>
<evidence type="ECO:0008006" key="4">
    <source>
        <dbReference type="Google" id="ProtNLM"/>
    </source>
</evidence>
<name>A0ABU2CM71_9MICO</name>
<accession>A0ABU2CM71</accession>
<keyword evidence="3" id="KW-1185">Reference proteome</keyword>
<sequence length="256" mass="26474">MKHARNDGPDLAFRLGRRVVTAVADDMSTTQRVVAGVVAALVAISPFGAWNEVEPQADPLTVGTPVEVGPFEVTVEKAATADELGHLVPAPGNHMLAVVAHVTNTGEVPEYSSTIGEAIPAPENVGIIPEAPLGEPGTVTEAAPGTGDAPDGADPAASPSPDEPGLPSASVVNIEDGTSIRILNPGLTYRVALIWEQSDTFSGDVIPLRIMALEWIEESAGSLDNEYWLLLDEVAFAGQIPVEPAKPAPDADAGAQ</sequence>
<evidence type="ECO:0000313" key="2">
    <source>
        <dbReference type="EMBL" id="MDR7382439.1"/>
    </source>
</evidence>
<evidence type="ECO:0000256" key="1">
    <source>
        <dbReference type="SAM" id="MobiDB-lite"/>
    </source>
</evidence>
<protein>
    <recommendedName>
        <fullName evidence="4">Ribosomally synthesized peptide with SipW-like signal peptide</fullName>
    </recommendedName>
</protein>
<dbReference type="Proteomes" id="UP001183585">
    <property type="component" value="Unassembled WGS sequence"/>
</dbReference>
<proteinExistence type="predicted"/>
<organism evidence="2 3">
    <name type="scientific">Promicromonospora iranensis</name>
    <dbReference type="NCBI Taxonomy" id="1105144"/>
    <lineage>
        <taxon>Bacteria</taxon>
        <taxon>Bacillati</taxon>
        <taxon>Actinomycetota</taxon>
        <taxon>Actinomycetes</taxon>
        <taxon>Micrococcales</taxon>
        <taxon>Promicromonosporaceae</taxon>
        <taxon>Promicromonospora</taxon>
    </lineage>
</organism>
<dbReference type="EMBL" id="JAVDYE010000001">
    <property type="protein sequence ID" value="MDR7382439.1"/>
    <property type="molecule type" value="Genomic_DNA"/>
</dbReference>
<gene>
    <name evidence="2" type="ORF">J2S48_001954</name>
</gene>